<comment type="caution">
    <text evidence="1">The sequence shown here is derived from an EMBL/GenBank/DDBJ whole genome shotgun (WGS) entry which is preliminary data.</text>
</comment>
<dbReference type="AlphaFoldDB" id="A0A9K3EL27"/>
<dbReference type="Proteomes" id="UP000215914">
    <property type="component" value="Unassembled WGS sequence"/>
</dbReference>
<evidence type="ECO:0000313" key="1">
    <source>
        <dbReference type="EMBL" id="KAF5775627.1"/>
    </source>
</evidence>
<name>A0A9K3EL27_HELAN</name>
<sequence length="61" mass="6612">MGFVLFVSRKPTFSPRAILRLSCGKRSLGALKAGTCWLEGASGHGCSRDILSDFYLLCLFG</sequence>
<dbReference type="Gramene" id="mRNA:HanXRQr2_Chr13g0614201">
    <property type="protein sequence ID" value="mRNA:HanXRQr2_Chr13g0614201"/>
    <property type="gene ID" value="HanXRQr2_Chr13g0614201"/>
</dbReference>
<protein>
    <submittedName>
        <fullName evidence="1">Uncharacterized protein</fullName>
    </submittedName>
</protein>
<reference evidence="1" key="2">
    <citation type="submission" date="2020-06" db="EMBL/GenBank/DDBJ databases">
        <title>Helianthus annuus Genome sequencing and assembly Release 2.</title>
        <authorList>
            <person name="Gouzy J."/>
            <person name="Langlade N."/>
            <person name="Munos S."/>
        </authorList>
    </citation>
    <scope>NUCLEOTIDE SEQUENCE</scope>
    <source>
        <tissue evidence="1">Leaves</tissue>
    </source>
</reference>
<evidence type="ECO:0000313" key="2">
    <source>
        <dbReference type="Proteomes" id="UP000215914"/>
    </source>
</evidence>
<organism evidence="1 2">
    <name type="scientific">Helianthus annuus</name>
    <name type="common">Common sunflower</name>
    <dbReference type="NCBI Taxonomy" id="4232"/>
    <lineage>
        <taxon>Eukaryota</taxon>
        <taxon>Viridiplantae</taxon>
        <taxon>Streptophyta</taxon>
        <taxon>Embryophyta</taxon>
        <taxon>Tracheophyta</taxon>
        <taxon>Spermatophyta</taxon>
        <taxon>Magnoliopsida</taxon>
        <taxon>eudicotyledons</taxon>
        <taxon>Gunneridae</taxon>
        <taxon>Pentapetalae</taxon>
        <taxon>asterids</taxon>
        <taxon>campanulids</taxon>
        <taxon>Asterales</taxon>
        <taxon>Asteraceae</taxon>
        <taxon>Asteroideae</taxon>
        <taxon>Heliantheae alliance</taxon>
        <taxon>Heliantheae</taxon>
        <taxon>Helianthus</taxon>
    </lineage>
</organism>
<dbReference type="EMBL" id="MNCJ02000328">
    <property type="protein sequence ID" value="KAF5775627.1"/>
    <property type="molecule type" value="Genomic_DNA"/>
</dbReference>
<proteinExistence type="predicted"/>
<gene>
    <name evidence="1" type="ORF">HanXRQr2_Chr13g0614201</name>
</gene>
<accession>A0A9K3EL27</accession>
<reference evidence="1" key="1">
    <citation type="journal article" date="2017" name="Nature">
        <title>The sunflower genome provides insights into oil metabolism, flowering and Asterid evolution.</title>
        <authorList>
            <person name="Badouin H."/>
            <person name="Gouzy J."/>
            <person name="Grassa C.J."/>
            <person name="Murat F."/>
            <person name="Staton S.E."/>
            <person name="Cottret L."/>
            <person name="Lelandais-Briere C."/>
            <person name="Owens G.L."/>
            <person name="Carrere S."/>
            <person name="Mayjonade B."/>
            <person name="Legrand L."/>
            <person name="Gill N."/>
            <person name="Kane N.C."/>
            <person name="Bowers J.E."/>
            <person name="Hubner S."/>
            <person name="Bellec A."/>
            <person name="Berard A."/>
            <person name="Berges H."/>
            <person name="Blanchet N."/>
            <person name="Boniface M.C."/>
            <person name="Brunel D."/>
            <person name="Catrice O."/>
            <person name="Chaidir N."/>
            <person name="Claudel C."/>
            <person name="Donnadieu C."/>
            <person name="Faraut T."/>
            <person name="Fievet G."/>
            <person name="Helmstetter N."/>
            <person name="King M."/>
            <person name="Knapp S.J."/>
            <person name="Lai Z."/>
            <person name="Le Paslier M.C."/>
            <person name="Lippi Y."/>
            <person name="Lorenzon L."/>
            <person name="Mandel J.R."/>
            <person name="Marage G."/>
            <person name="Marchand G."/>
            <person name="Marquand E."/>
            <person name="Bret-Mestries E."/>
            <person name="Morien E."/>
            <person name="Nambeesan S."/>
            <person name="Nguyen T."/>
            <person name="Pegot-Espagnet P."/>
            <person name="Pouilly N."/>
            <person name="Raftis F."/>
            <person name="Sallet E."/>
            <person name="Schiex T."/>
            <person name="Thomas J."/>
            <person name="Vandecasteele C."/>
            <person name="Vares D."/>
            <person name="Vear F."/>
            <person name="Vautrin S."/>
            <person name="Crespi M."/>
            <person name="Mangin B."/>
            <person name="Burke J.M."/>
            <person name="Salse J."/>
            <person name="Munos S."/>
            <person name="Vincourt P."/>
            <person name="Rieseberg L.H."/>
            <person name="Langlade N.B."/>
        </authorList>
    </citation>
    <scope>NUCLEOTIDE SEQUENCE</scope>
    <source>
        <tissue evidence="1">Leaves</tissue>
    </source>
</reference>
<keyword evidence="2" id="KW-1185">Reference proteome</keyword>